<keyword evidence="8" id="KW-0732">Signal</keyword>
<evidence type="ECO:0000256" key="6">
    <source>
        <dbReference type="PROSITE-ProRule" id="PRU00221"/>
    </source>
</evidence>
<keyword evidence="2" id="KW-0698">rRNA processing</keyword>
<dbReference type="FunFam" id="2.130.10.10:FF:000378">
    <property type="entry name" value="U3 small nucleolar RNA-associated protein 7"/>
    <property type="match status" value="1"/>
</dbReference>
<feature type="region of interest" description="Disordered" evidence="7">
    <location>
        <begin position="55"/>
        <end position="328"/>
    </location>
</feature>
<dbReference type="EMBL" id="JAHWGI010000026">
    <property type="protein sequence ID" value="KAK3907864.1"/>
    <property type="molecule type" value="Genomic_DNA"/>
</dbReference>
<proteinExistence type="predicted"/>
<evidence type="ECO:0000313" key="10">
    <source>
        <dbReference type="EMBL" id="KAK3907864.1"/>
    </source>
</evidence>
<evidence type="ECO:0000313" key="11">
    <source>
        <dbReference type="Proteomes" id="UP001219518"/>
    </source>
</evidence>
<feature type="region of interest" description="Disordered" evidence="7">
    <location>
        <begin position="1354"/>
        <end position="1383"/>
    </location>
</feature>
<feature type="compositionally biased region" description="Gly residues" evidence="7">
    <location>
        <begin position="467"/>
        <end position="486"/>
    </location>
</feature>
<keyword evidence="11" id="KW-1185">Reference proteome</keyword>
<protein>
    <submittedName>
        <fullName evidence="10">WD repeat-containing protein 46</fullName>
    </submittedName>
</protein>
<dbReference type="GO" id="GO:0030686">
    <property type="term" value="C:90S preribosome"/>
    <property type="evidence" value="ECO:0007669"/>
    <property type="project" value="TreeGrafter"/>
</dbReference>
<evidence type="ECO:0000256" key="8">
    <source>
        <dbReference type="SAM" id="SignalP"/>
    </source>
</evidence>
<dbReference type="InterPro" id="IPR040315">
    <property type="entry name" value="WDR46/Utp7"/>
</dbReference>
<feature type="compositionally biased region" description="Low complexity" evidence="7">
    <location>
        <begin position="431"/>
        <end position="447"/>
    </location>
</feature>
<dbReference type="SMART" id="SM01033">
    <property type="entry name" value="BING4CT"/>
    <property type="match status" value="1"/>
</dbReference>
<keyword evidence="5" id="KW-0539">Nucleus</keyword>
<feature type="region of interest" description="Disordered" evidence="7">
    <location>
        <begin position="349"/>
        <end position="377"/>
    </location>
</feature>
<feature type="compositionally biased region" description="Gly residues" evidence="7">
    <location>
        <begin position="55"/>
        <end position="65"/>
    </location>
</feature>
<feature type="region of interest" description="Disordered" evidence="7">
    <location>
        <begin position="865"/>
        <end position="890"/>
    </location>
</feature>
<dbReference type="PANTHER" id="PTHR14085">
    <property type="entry name" value="WD-REPEAT PROTEIN BING4"/>
    <property type="match status" value="1"/>
</dbReference>
<keyword evidence="4" id="KW-0677">Repeat</keyword>
<dbReference type="GO" id="GO:0032040">
    <property type="term" value="C:small-subunit processome"/>
    <property type="evidence" value="ECO:0007669"/>
    <property type="project" value="TreeGrafter"/>
</dbReference>
<dbReference type="SUPFAM" id="SSF50978">
    <property type="entry name" value="WD40 repeat-like"/>
    <property type="match status" value="1"/>
</dbReference>
<feature type="compositionally biased region" description="Basic and acidic residues" evidence="7">
    <location>
        <begin position="539"/>
        <end position="550"/>
    </location>
</feature>
<accession>A0AAE1L6Q4</accession>
<evidence type="ECO:0000256" key="1">
    <source>
        <dbReference type="ARBA" id="ARBA00004604"/>
    </source>
</evidence>
<comment type="subcellular location">
    <subcellularLocation>
        <location evidence="1">Nucleus</location>
        <location evidence="1">Nucleolus</location>
    </subcellularLocation>
</comment>
<feature type="compositionally biased region" description="Basic and acidic residues" evidence="7">
    <location>
        <begin position="868"/>
        <end position="890"/>
    </location>
</feature>
<dbReference type="InterPro" id="IPR012952">
    <property type="entry name" value="BING4_C_dom"/>
</dbReference>
<feature type="compositionally biased region" description="Low complexity" evidence="7">
    <location>
        <begin position="513"/>
        <end position="531"/>
    </location>
</feature>
<dbReference type="SMART" id="SM00320">
    <property type="entry name" value="WD40"/>
    <property type="match status" value="3"/>
</dbReference>
<feature type="compositionally biased region" description="Gly residues" evidence="7">
    <location>
        <begin position="138"/>
        <end position="153"/>
    </location>
</feature>
<dbReference type="InterPro" id="IPR019775">
    <property type="entry name" value="WD40_repeat_CS"/>
</dbReference>
<dbReference type="InterPro" id="IPR015943">
    <property type="entry name" value="WD40/YVTN_repeat-like_dom_sf"/>
</dbReference>
<feature type="domain" description="BING4 C-terminal" evidence="9">
    <location>
        <begin position="1211"/>
        <end position="1289"/>
    </location>
</feature>
<keyword evidence="3 6" id="KW-0853">WD repeat</keyword>
<feature type="repeat" description="WD" evidence="6">
    <location>
        <begin position="1129"/>
        <end position="1163"/>
    </location>
</feature>
<evidence type="ECO:0000256" key="2">
    <source>
        <dbReference type="ARBA" id="ARBA00022552"/>
    </source>
</evidence>
<evidence type="ECO:0000256" key="5">
    <source>
        <dbReference type="ARBA" id="ARBA00023242"/>
    </source>
</evidence>
<dbReference type="PANTHER" id="PTHR14085:SF3">
    <property type="entry name" value="WD REPEAT-CONTAINING PROTEIN 46"/>
    <property type="match status" value="1"/>
</dbReference>
<feature type="signal peptide" evidence="8">
    <location>
        <begin position="1"/>
        <end position="23"/>
    </location>
</feature>
<reference evidence="10" key="2">
    <citation type="journal article" date="2023" name="BMC Genomics">
        <title>Pest status, molecular evolution, and epigenetic factors derived from the genome assembly of Frankliniella fusca, a thysanopteran phytovirus vector.</title>
        <authorList>
            <person name="Catto M.A."/>
            <person name="Labadie P.E."/>
            <person name="Jacobson A.L."/>
            <person name="Kennedy G.G."/>
            <person name="Srinivasan R."/>
            <person name="Hunt B.G."/>
        </authorList>
    </citation>
    <scope>NUCLEOTIDE SEQUENCE</scope>
    <source>
        <strain evidence="10">PL_HMW_Pooled</strain>
    </source>
</reference>
<dbReference type="Proteomes" id="UP001219518">
    <property type="component" value="Unassembled WGS sequence"/>
</dbReference>
<feature type="region of interest" description="Disordered" evidence="7">
    <location>
        <begin position="398"/>
        <end position="553"/>
    </location>
</feature>
<dbReference type="PROSITE" id="PS50294">
    <property type="entry name" value="WD_REPEATS_REGION"/>
    <property type="match status" value="1"/>
</dbReference>
<evidence type="ECO:0000256" key="4">
    <source>
        <dbReference type="ARBA" id="ARBA00022737"/>
    </source>
</evidence>
<feature type="chain" id="PRO_5042009675" evidence="8">
    <location>
        <begin position="24"/>
        <end position="1383"/>
    </location>
</feature>
<evidence type="ECO:0000256" key="7">
    <source>
        <dbReference type="SAM" id="MobiDB-lite"/>
    </source>
</evidence>
<dbReference type="PROSITE" id="PS00678">
    <property type="entry name" value="WD_REPEATS_1"/>
    <property type="match status" value="1"/>
</dbReference>
<feature type="compositionally biased region" description="Gly residues" evidence="7">
    <location>
        <begin position="79"/>
        <end position="99"/>
    </location>
</feature>
<dbReference type="Pfam" id="PF08149">
    <property type="entry name" value="BING4CT"/>
    <property type="match status" value="1"/>
</dbReference>
<organism evidence="10 11">
    <name type="scientific">Frankliniella fusca</name>
    <dbReference type="NCBI Taxonomy" id="407009"/>
    <lineage>
        <taxon>Eukaryota</taxon>
        <taxon>Metazoa</taxon>
        <taxon>Ecdysozoa</taxon>
        <taxon>Arthropoda</taxon>
        <taxon>Hexapoda</taxon>
        <taxon>Insecta</taxon>
        <taxon>Pterygota</taxon>
        <taxon>Neoptera</taxon>
        <taxon>Paraneoptera</taxon>
        <taxon>Thysanoptera</taxon>
        <taxon>Terebrantia</taxon>
        <taxon>Thripoidea</taxon>
        <taxon>Thripidae</taxon>
        <taxon>Frankliniella</taxon>
    </lineage>
</organism>
<feature type="compositionally biased region" description="Polar residues" evidence="7">
    <location>
        <begin position="454"/>
        <end position="465"/>
    </location>
</feature>
<sequence>MSRRGACARVLLSLLGLAALAGAQDVSSSFQLEGGLDGGLSGGLGGGLGGGSPGGLLLTGGGASGQPGQSGFSSSFKQNGGGPSGSGGPPGGPLGGQGGFSSSFEQQAGPSTLGGPPGGPLGGQGGFSSSFEQQAGPSGSGGPPGGPLGGQGGFSSSFERQAGPSGPGGPPGSPLRGQGGFSSSFEQQAGPSRLGGPPSGPLGGQGGFSSSFEQQAGPSGPGGPPGGPLGGQGGFSSSFERQAGPSGPGGPPGGPLGGQGKFSSSFEQAGPSGPGGPPGGPLGGLLSVVGGTGRPGQSGSSSLEQRVGAPVPGPSSFSGTGSRAPSIVSGLQSLSSDLTSALSSGLQTLGSTLASGPQPLGRPLHSPIQSPSSGQIAAADAPGLQLGLGFGPGLDRLGLGSQQQVGPDAGRGGLGAGSSLTASGFRPPSNPLTSGGPSTSSQLTSGGLSFGWPSITSDFELNNRGQAGRGGAVGSTPGSGGSGGSSGFFSSFGQRPEPNNADAKPIIGSSFNQQFGGQQQPGQQPGHLGFQGLIGGPSDDQRQVPHEHQQKQQYGFPQGLQHGQQQGHGLQQGVQYDLHHQQGQQQQQLDLTKMATPLQILTSAFPHLDPQGLQKVLNGIMQAQPALSPSALYQPLNFFSQLFGQSVVSPFKFFEKMESMFNPKDGLPSLFPKMDLPALFGQFFDIFKQGLSLPAEIISKLFPNFGSARTNKLLEKISEQIEGFDQQLPIHPSNFLRILEPFVGQMTSAPQPSLLLPHEVISRFLPFLDPGAGQQFLQHISQQLQGFDQLVPMGKSKVPSKPTQKAVISNFKAKSTKQWIKERDSQLKEFVSLVDAAELKGSKGKKPKVKKEISDKEGKKPVHNLRNVKNDKFPGRPAVPKEKLLKHSRGEGIDGTGVKVNLLKKKLQKREKIIEYSTEQAARLELFLPEDSGFLEAEDGEVTRQFTQAEIAASVDVTSATKQFDLDLQFGPYKSNYSRNGRFLCLGGRKGHIAAMDWVTKKLLCEMNVMEEVVDVRWLHVETMLAVAQKEWVHIYDNQGIELHCLKQLNRVLCMEFLPYHFLLASASEQGWLKWLDISLGKIISQFNTRMGRLNLMVQNPYNAVLCLGHAQGTVSMWSPNVKEPLAKMLCHRSPLLGLAVDRTGQYMVTSAADKTVKTWDLRMMSGPLSEYHLFAHANNLALSEKGLLALSMGNIVEVYKDPCRNHVEKAYLRHKNSSSVKCLQFCAYEDVLGVGHSKGFTSVLVPGSGEPNFDALEANPYQTKTQRREREVKSLLEKIQPELITLDPSTITQVDTPTLQDKVEAKKNLLFLKPPKLDFEPRKRAKWRAGTAQVAKTKKIIREDNVRKFVQTKRSLLQDDRNKSESSNVQKDVLDRFKPKKR</sequence>
<name>A0AAE1L6Q4_9NEOP</name>
<feature type="compositionally biased region" description="Basic and acidic residues" evidence="7">
    <location>
        <begin position="1373"/>
        <end position="1383"/>
    </location>
</feature>
<feature type="compositionally biased region" description="Low complexity" evidence="7">
    <location>
        <begin position="66"/>
        <end position="78"/>
    </location>
</feature>
<dbReference type="Gene3D" id="2.130.10.10">
    <property type="entry name" value="YVTN repeat-like/Quinoprotein amine dehydrogenase"/>
    <property type="match status" value="1"/>
</dbReference>
<dbReference type="Pfam" id="PF00400">
    <property type="entry name" value="WD40"/>
    <property type="match status" value="1"/>
</dbReference>
<evidence type="ECO:0000256" key="3">
    <source>
        <dbReference type="ARBA" id="ARBA00022574"/>
    </source>
</evidence>
<dbReference type="InterPro" id="IPR036322">
    <property type="entry name" value="WD40_repeat_dom_sf"/>
</dbReference>
<dbReference type="InterPro" id="IPR001680">
    <property type="entry name" value="WD40_rpt"/>
</dbReference>
<gene>
    <name evidence="10" type="ORF">KUF71_018500</name>
</gene>
<reference evidence="10" key="1">
    <citation type="submission" date="2021-07" db="EMBL/GenBank/DDBJ databases">
        <authorList>
            <person name="Catto M.A."/>
            <person name="Jacobson A."/>
            <person name="Kennedy G."/>
            <person name="Labadie P."/>
            <person name="Hunt B.G."/>
            <person name="Srinivasan R."/>
        </authorList>
    </citation>
    <scope>NUCLEOTIDE SEQUENCE</scope>
    <source>
        <strain evidence="10">PL_HMW_Pooled</strain>
        <tissue evidence="10">Head</tissue>
    </source>
</reference>
<evidence type="ECO:0000259" key="9">
    <source>
        <dbReference type="SMART" id="SM01033"/>
    </source>
</evidence>
<comment type="caution">
    <text evidence="10">The sequence shown here is derived from an EMBL/GenBank/DDBJ whole genome shotgun (WGS) entry which is preliminary data.</text>
</comment>
<dbReference type="PROSITE" id="PS50082">
    <property type="entry name" value="WD_REPEATS_2"/>
    <property type="match status" value="1"/>
</dbReference>
<dbReference type="GO" id="GO:0000462">
    <property type="term" value="P:maturation of SSU-rRNA from tricistronic rRNA transcript (SSU-rRNA, 5.8S rRNA, LSU-rRNA)"/>
    <property type="evidence" value="ECO:0007669"/>
    <property type="project" value="TreeGrafter"/>
</dbReference>